<dbReference type="EMBL" id="NAJN01001908">
    <property type="protein sequence ID" value="TKA60161.1"/>
    <property type="molecule type" value="Genomic_DNA"/>
</dbReference>
<dbReference type="InterPro" id="IPR036291">
    <property type="entry name" value="NAD(P)-bd_dom_sf"/>
</dbReference>
<name>A0A4U0WC96_9PEZI</name>
<sequence length="347" mass="39490">MIIAHGANICLLGHNLFHNLPEMGQGKHALIFGASGVTGWSFVNEMLNDYPRPQIWNRVSALTNRPLTREAAMWPADERLDIVSGIDLLKGSQEELEEVMRSKIPQVNGVTHVYYFAYKANQDLHKELQDAVDMFRRAMYGCHQLSKRPQEMRPPLQESLTNQRLPYMETTFYYPQLDWIRSYSEGKNWTWCDTRPDIIVGFVPNNNFYSLATSIAIFLALHAAIDGEGSDCAFPGSAKSWVAKSNDSSSDMIARQTIHLSLNGFGDGEGYNVADARKWESWESKWPKLCAYFGLRGVPPTEATTKVNKLRKYIYDHLPEWRVLEKEHGLRTGIADSDITFEGFEVC</sequence>
<reference evidence="2 3" key="1">
    <citation type="submission" date="2017-03" db="EMBL/GenBank/DDBJ databases">
        <title>Genomes of endolithic fungi from Antarctica.</title>
        <authorList>
            <person name="Coleine C."/>
            <person name="Masonjones S."/>
            <person name="Stajich J.E."/>
        </authorList>
    </citation>
    <scope>NUCLEOTIDE SEQUENCE [LARGE SCALE GENOMIC DNA]</scope>
    <source>
        <strain evidence="2 3">CCFEE 5187</strain>
    </source>
</reference>
<dbReference type="AlphaFoldDB" id="A0A4U0WC96"/>
<dbReference type="Proteomes" id="UP000308768">
    <property type="component" value="Unassembled WGS sequence"/>
</dbReference>
<feature type="domain" description="PRISE-like Rossmann-fold" evidence="1">
    <location>
        <begin position="29"/>
        <end position="345"/>
    </location>
</feature>
<dbReference type="PANTHER" id="PTHR32487">
    <property type="entry name" value="3-OXO-DELTA(4,5)-STEROID 5-BETA-REDUCTASE"/>
    <property type="match status" value="1"/>
</dbReference>
<organism evidence="2 3">
    <name type="scientific">Cryomyces minteri</name>
    <dbReference type="NCBI Taxonomy" id="331657"/>
    <lineage>
        <taxon>Eukaryota</taxon>
        <taxon>Fungi</taxon>
        <taxon>Dikarya</taxon>
        <taxon>Ascomycota</taxon>
        <taxon>Pezizomycotina</taxon>
        <taxon>Dothideomycetes</taxon>
        <taxon>Dothideomycetes incertae sedis</taxon>
        <taxon>Cryomyces</taxon>
    </lineage>
</organism>
<dbReference type="Gene3D" id="3.40.50.720">
    <property type="entry name" value="NAD(P)-binding Rossmann-like Domain"/>
    <property type="match status" value="1"/>
</dbReference>
<evidence type="ECO:0000313" key="3">
    <source>
        <dbReference type="Proteomes" id="UP000308768"/>
    </source>
</evidence>
<proteinExistence type="predicted"/>
<dbReference type="STRING" id="331657.A0A4U0WC96"/>
<dbReference type="Pfam" id="PF22917">
    <property type="entry name" value="PRISE"/>
    <property type="match status" value="1"/>
</dbReference>
<keyword evidence="3" id="KW-1185">Reference proteome</keyword>
<protein>
    <recommendedName>
        <fullName evidence="1">PRISE-like Rossmann-fold domain-containing protein</fullName>
    </recommendedName>
</protein>
<accession>A0A4U0WC96</accession>
<evidence type="ECO:0000259" key="1">
    <source>
        <dbReference type="Pfam" id="PF22917"/>
    </source>
</evidence>
<dbReference type="PANTHER" id="PTHR32487:SF8">
    <property type="entry name" value="NAD-DEPENDENT EPIMERASE_DEHYDRATASE DOMAIN-CONTAINING PROTEIN"/>
    <property type="match status" value="1"/>
</dbReference>
<comment type="caution">
    <text evidence="2">The sequence shown here is derived from an EMBL/GenBank/DDBJ whole genome shotgun (WGS) entry which is preliminary data.</text>
</comment>
<gene>
    <name evidence="2" type="ORF">B0A49_08495</name>
</gene>
<dbReference type="SUPFAM" id="SSF51735">
    <property type="entry name" value="NAD(P)-binding Rossmann-fold domains"/>
    <property type="match status" value="1"/>
</dbReference>
<dbReference type="CDD" id="cd08948">
    <property type="entry name" value="5beta-POR_like_SDR_a"/>
    <property type="match status" value="1"/>
</dbReference>
<evidence type="ECO:0000313" key="2">
    <source>
        <dbReference type="EMBL" id="TKA60161.1"/>
    </source>
</evidence>
<dbReference type="InterPro" id="IPR055222">
    <property type="entry name" value="PRISE-like_Rossmann-fold"/>
</dbReference>
<dbReference type="OrthoDB" id="1731983at2759"/>